<accession>A0A382QAM7</accession>
<gene>
    <name evidence="2" type="ORF">METZ01_LOCUS335330</name>
</gene>
<reference evidence="2" key="1">
    <citation type="submission" date="2018-05" db="EMBL/GenBank/DDBJ databases">
        <authorList>
            <person name="Lanie J.A."/>
            <person name="Ng W.-L."/>
            <person name="Kazmierczak K.M."/>
            <person name="Andrzejewski T.M."/>
            <person name="Davidsen T.M."/>
            <person name="Wayne K.J."/>
            <person name="Tettelin H."/>
            <person name="Glass J.I."/>
            <person name="Rusch D."/>
            <person name="Podicherti R."/>
            <person name="Tsui H.-C.T."/>
            <person name="Winkler M.E."/>
        </authorList>
    </citation>
    <scope>NUCLEOTIDE SEQUENCE</scope>
</reference>
<protein>
    <submittedName>
        <fullName evidence="2">Uncharacterized protein</fullName>
    </submittedName>
</protein>
<evidence type="ECO:0000313" key="2">
    <source>
        <dbReference type="EMBL" id="SVC82476.1"/>
    </source>
</evidence>
<feature type="compositionally biased region" description="Basic and acidic residues" evidence="1">
    <location>
        <begin position="1"/>
        <end position="19"/>
    </location>
</feature>
<name>A0A382QAM7_9ZZZZ</name>
<dbReference type="EMBL" id="UINC01113087">
    <property type="protein sequence ID" value="SVC82476.1"/>
    <property type="molecule type" value="Genomic_DNA"/>
</dbReference>
<feature type="non-terminal residue" evidence="2">
    <location>
        <position position="56"/>
    </location>
</feature>
<feature type="region of interest" description="Disordered" evidence="1">
    <location>
        <begin position="1"/>
        <end position="23"/>
    </location>
</feature>
<organism evidence="2">
    <name type="scientific">marine metagenome</name>
    <dbReference type="NCBI Taxonomy" id="408172"/>
    <lineage>
        <taxon>unclassified sequences</taxon>
        <taxon>metagenomes</taxon>
        <taxon>ecological metagenomes</taxon>
    </lineage>
</organism>
<evidence type="ECO:0000256" key="1">
    <source>
        <dbReference type="SAM" id="MobiDB-lite"/>
    </source>
</evidence>
<sequence>MTQEPKQEEIKKNDEKTPNDESGVMMTGHIKIFDPDTGEVMVDKRNAIHYENMSQA</sequence>
<dbReference type="AlphaFoldDB" id="A0A382QAM7"/>
<proteinExistence type="predicted"/>